<accession>A0ABP8BID4</accession>
<dbReference type="PANTHER" id="PTHR30590:SF2">
    <property type="entry name" value="INNER MEMBRANE PROTEIN"/>
    <property type="match status" value="1"/>
</dbReference>
<keyword evidence="5" id="KW-1185">Reference proteome</keyword>
<evidence type="ECO:0000256" key="2">
    <source>
        <dbReference type="SAM" id="Phobius"/>
    </source>
</evidence>
<comment type="caution">
    <text evidence="4">The sequence shown here is derived from an EMBL/GenBank/DDBJ whole genome shotgun (WGS) entry which is preliminary data.</text>
</comment>
<evidence type="ECO:0000313" key="5">
    <source>
        <dbReference type="Proteomes" id="UP001501251"/>
    </source>
</evidence>
<sequence length="352" mass="38035">MPHETLPPAPESTGPGHPTTFSGRPRVAALDVLRGFALCGILLANVKPIAHMLHSAQATQAVVAAGEGDGWLGVGLFVDQRFFPIFSLLFGVGFSLLLDSATERAPRPRVLLLRRLLVLLAVGLAHMFLLWRGDILTIYAVVGLVVLLPSTWLPRWAVAALAAVLVALPLVLDSNGVPLVPGLFLLGSALTRYGVIGRMERSVRVPALLGLLFAAGAVPAVWLQVGTRVGDPYFNSWFGLAGLLMAGVYVCALLLLLGTPLRPVLQRVFAPLGRMALTNYLSATFLVLLAARLVGSAPDGWSDATVLLIAGAILLPQWLVSTLWLRRHRQGPLEWLWRWATWAHRPSLRRTP</sequence>
<feature type="transmembrane region" description="Helical" evidence="2">
    <location>
        <begin position="237"/>
        <end position="257"/>
    </location>
</feature>
<gene>
    <name evidence="4" type="ORF">GCM10022252_71690</name>
</gene>
<dbReference type="Pfam" id="PF04235">
    <property type="entry name" value="DUF418"/>
    <property type="match status" value="1"/>
</dbReference>
<dbReference type="Proteomes" id="UP001501251">
    <property type="component" value="Unassembled WGS sequence"/>
</dbReference>
<proteinExistence type="predicted"/>
<evidence type="ECO:0000256" key="1">
    <source>
        <dbReference type="SAM" id="MobiDB-lite"/>
    </source>
</evidence>
<evidence type="ECO:0000259" key="3">
    <source>
        <dbReference type="Pfam" id="PF04235"/>
    </source>
</evidence>
<feature type="transmembrane region" description="Helical" evidence="2">
    <location>
        <begin position="178"/>
        <end position="195"/>
    </location>
</feature>
<dbReference type="RefSeq" id="WP_344922753.1">
    <property type="nucleotide sequence ID" value="NZ_BAABAQ010000017.1"/>
</dbReference>
<feature type="transmembrane region" description="Helical" evidence="2">
    <location>
        <begin position="135"/>
        <end position="151"/>
    </location>
</feature>
<feature type="transmembrane region" description="Helical" evidence="2">
    <location>
        <begin position="277"/>
        <end position="294"/>
    </location>
</feature>
<name>A0ABP8BID4_9ACTN</name>
<reference evidence="5" key="1">
    <citation type="journal article" date="2019" name="Int. J. Syst. Evol. Microbiol.">
        <title>The Global Catalogue of Microorganisms (GCM) 10K type strain sequencing project: providing services to taxonomists for standard genome sequencing and annotation.</title>
        <authorList>
            <consortium name="The Broad Institute Genomics Platform"/>
            <consortium name="The Broad Institute Genome Sequencing Center for Infectious Disease"/>
            <person name="Wu L."/>
            <person name="Ma J."/>
        </authorList>
    </citation>
    <scope>NUCLEOTIDE SEQUENCE [LARGE SCALE GENOMIC DNA]</scope>
    <source>
        <strain evidence="5">JCM 17388</strain>
    </source>
</reference>
<dbReference type="EMBL" id="BAABAQ010000017">
    <property type="protein sequence ID" value="GAA4207676.1"/>
    <property type="molecule type" value="Genomic_DNA"/>
</dbReference>
<protein>
    <recommendedName>
        <fullName evidence="3">DUF418 domain-containing protein</fullName>
    </recommendedName>
</protein>
<feature type="transmembrane region" description="Helical" evidence="2">
    <location>
        <begin position="207"/>
        <end position="225"/>
    </location>
</feature>
<dbReference type="InterPro" id="IPR007349">
    <property type="entry name" value="DUF418"/>
</dbReference>
<feature type="compositionally biased region" description="Pro residues" evidence="1">
    <location>
        <begin position="1"/>
        <end position="10"/>
    </location>
</feature>
<feature type="transmembrane region" description="Helical" evidence="2">
    <location>
        <begin position="110"/>
        <end position="129"/>
    </location>
</feature>
<evidence type="ECO:0000313" key="4">
    <source>
        <dbReference type="EMBL" id="GAA4207676.1"/>
    </source>
</evidence>
<organism evidence="4 5">
    <name type="scientific">Streptosporangium oxazolinicum</name>
    <dbReference type="NCBI Taxonomy" id="909287"/>
    <lineage>
        <taxon>Bacteria</taxon>
        <taxon>Bacillati</taxon>
        <taxon>Actinomycetota</taxon>
        <taxon>Actinomycetes</taxon>
        <taxon>Streptosporangiales</taxon>
        <taxon>Streptosporangiaceae</taxon>
        <taxon>Streptosporangium</taxon>
    </lineage>
</organism>
<feature type="region of interest" description="Disordered" evidence="1">
    <location>
        <begin position="1"/>
        <end position="20"/>
    </location>
</feature>
<feature type="transmembrane region" description="Helical" evidence="2">
    <location>
        <begin position="306"/>
        <end position="325"/>
    </location>
</feature>
<dbReference type="PANTHER" id="PTHR30590">
    <property type="entry name" value="INNER MEMBRANE PROTEIN"/>
    <property type="match status" value="1"/>
</dbReference>
<keyword evidence="2" id="KW-0812">Transmembrane</keyword>
<feature type="domain" description="DUF418" evidence="3">
    <location>
        <begin position="192"/>
        <end position="343"/>
    </location>
</feature>
<keyword evidence="2" id="KW-1133">Transmembrane helix</keyword>
<keyword evidence="2" id="KW-0472">Membrane</keyword>
<feature type="transmembrane region" description="Helical" evidence="2">
    <location>
        <begin position="156"/>
        <end position="172"/>
    </location>
</feature>
<feature type="transmembrane region" description="Helical" evidence="2">
    <location>
        <begin position="81"/>
        <end position="98"/>
    </location>
</feature>
<dbReference type="InterPro" id="IPR052529">
    <property type="entry name" value="Bact_Transport_Assoc"/>
</dbReference>